<dbReference type="InterPro" id="IPR050263">
    <property type="entry name" value="Bact_Fimbrial_Adh_Pro"/>
</dbReference>
<dbReference type="Gene3D" id="2.60.40.1090">
    <property type="entry name" value="Fimbrial-type adhesion domain"/>
    <property type="match status" value="1"/>
</dbReference>
<dbReference type="EMBL" id="MOXD01000010">
    <property type="protein sequence ID" value="OMQ20798.1"/>
    <property type="molecule type" value="Genomic_DNA"/>
</dbReference>
<dbReference type="GO" id="GO:0009289">
    <property type="term" value="C:pilus"/>
    <property type="evidence" value="ECO:0007669"/>
    <property type="project" value="UniProtKB-SubCell"/>
</dbReference>
<proteinExistence type="inferred from homology"/>
<name>A0A1S8CH57_9GAMM</name>
<dbReference type="PANTHER" id="PTHR33420:SF3">
    <property type="entry name" value="FIMBRIAL SUBUNIT ELFA"/>
    <property type="match status" value="1"/>
</dbReference>
<dbReference type="SUPFAM" id="SSF49401">
    <property type="entry name" value="Bacterial adhesins"/>
    <property type="match status" value="1"/>
</dbReference>
<comment type="caution">
    <text evidence="6">The sequence shown here is derived from an EMBL/GenBank/DDBJ whole genome shotgun (WGS) entry which is preliminary data.</text>
</comment>
<keyword evidence="7" id="KW-1185">Reference proteome</keyword>
<comment type="subcellular location">
    <subcellularLocation>
        <location evidence="1">Fimbrium</location>
    </subcellularLocation>
</comment>
<dbReference type="Pfam" id="PF00419">
    <property type="entry name" value="Fimbrial"/>
    <property type="match status" value="1"/>
</dbReference>
<dbReference type="InterPro" id="IPR008966">
    <property type="entry name" value="Adhesion_dom_sf"/>
</dbReference>
<evidence type="ECO:0000313" key="7">
    <source>
        <dbReference type="Proteomes" id="UP000216021"/>
    </source>
</evidence>
<evidence type="ECO:0000256" key="1">
    <source>
        <dbReference type="ARBA" id="ARBA00004561"/>
    </source>
</evidence>
<protein>
    <recommendedName>
        <fullName evidence="5">Fimbrial-type adhesion domain-containing protein</fullName>
    </recommendedName>
</protein>
<sequence>MGSAVPSAQAADVTFNISGKITPSSCDVTLGSGQTVPLGTYSTNVLDRVGKITDLKPFEITLENCPQNYNDVQIKFSGSTASPNTQLLALQPDGATNVGIAIYDNDKTTLIPLDNWSAGKSVSTAQSTTLTFYAAYMSMGQVTQGQANAEATFTLSYN</sequence>
<keyword evidence="4" id="KW-0281">Fimbrium</keyword>
<dbReference type="STRING" id="2034155.BMI79_16890"/>
<feature type="domain" description="Fimbrial-type adhesion" evidence="5">
    <location>
        <begin position="16"/>
        <end position="157"/>
    </location>
</feature>
<evidence type="ECO:0000256" key="2">
    <source>
        <dbReference type="ARBA" id="ARBA00006671"/>
    </source>
</evidence>
<dbReference type="AlphaFoldDB" id="A0A1S8CH57"/>
<evidence type="ECO:0000259" key="5">
    <source>
        <dbReference type="Pfam" id="PF00419"/>
    </source>
</evidence>
<evidence type="ECO:0000313" key="6">
    <source>
        <dbReference type="EMBL" id="OMQ20798.1"/>
    </source>
</evidence>
<evidence type="ECO:0000256" key="4">
    <source>
        <dbReference type="ARBA" id="ARBA00023263"/>
    </source>
</evidence>
<gene>
    <name evidence="6" type="ORF">BMI79_16890</name>
</gene>
<dbReference type="Proteomes" id="UP000216021">
    <property type="component" value="Unassembled WGS sequence"/>
</dbReference>
<accession>A0A1S8CH57</accession>
<reference evidence="6 7" key="1">
    <citation type="submission" date="2016-11" db="EMBL/GenBank/DDBJ databases">
        <title>Rahnella oryzae sp. nov., isolated from rice root.</title>
        <authorList>
            <person name="Zhang X.-X."/>
            <person name="Zhang J."/>
        </authorList>
    </citation>
    <scope>NUCLEOTIDE SEQUENCE [LARGE SCALE GENOMIC DNA]</scope>
    <source>
        <strain evidence="6 7">J11-6</strain>
    </source>
</reference>
<evidence type="ECO:0000256" key="3">
    <source>
        <dbReference type="ARBA" id="ARBA00022729"/>
    </source>
</evidence>
<dbReference type="InterPro" id="IPR036937">
    <property type="entry name" value="Adhesion_dom_fimbrial_sf"/>
</dbReference>
<comment type="similarity">
    <text evidence="2">Belongs to the fimbrial protein family.</text>
</comment>
<dbReference type="InterPro" id="IPR000259">
    <property type="entry name" value="Adhesion_dom_fimbrial"/>
</dbReference>
<keyword evidence="3" id="KW-0732">Signal</keyword>
<dbReference type="PANTHER" id="PTHR33420">
    <property type="entry name" value="FIMBRIAL SUBUNIT ELFA-RELATED"/>
    <property type="match status" value="1"/>
</dbReference>
<organism evidence="6 7">
    <name type="scientific">Serratia oryzae</name>
    <dbReference type="NCBI Taxonomy" id="2034155"/>
    <lineage>
        <taxon>Bacteria</taxon>
        <taxon>Pseudomonadati</taxon>
        <taxon>Pseudomonadota</taxon>
        <taxon>Gammaproteobacteria</taxon>
        <taxon>Enterobacterales</taxon>
        <taxon>Yersiniaceae</taxon>
        <taxon>Serratia</taxon>
    </lineage>
</organism>
<dbReference type="GO" id="GO:0043709">
    <property type="term" value="P:cell adhesion involved in single-species biofilm formation"/>
    <property type="evidence" value="ECO:0007669"/>
    <property type="project" value="TreeGrafter"/>
</dbReference>